<sequence>MHNQLETSLGAALTALAEDAPELVGAAVTSLRPHGGGLRPRLVAATGVGRLLAELQATPRGGPVIDAARAARPVLTGDLWSDERWECLKLLRACSLFPGHSRELGELVGAVALPCLSDRHDAVVLAAYSTRAPDTRLLDLLATYERLVAATVGVYSLMTGATAGTRQVLGAMAKRLTLDRAVAVAMALCRSGPVEAEALLRHAADQAGLPLPELADQLIAHVHGSSGGALAQDLWRALLDDSAESRPQAPG</sequence>
<protein>
    <recommendedName>
        <fullName evidence="3">ANTAR domain-containing protein</fullName>
    </recommendedName>
</protein>
<accession>A0ABS5ATG3</accession>
<organism evidence="1 2">
    <name type="scientific">Crossiella equi</name>
    <dbReference type="NCBI Taxonomy" id="130796"/>
    <lineage>
        <taxon>Bacteria</taxon>
        <taxon>Bacillati</taxon>
        <taxon>Actinomycetota</taxon>
        <taxon>Actinomycetes</taxon>
        <taxon>Pseudonocardiales</taxon>
        <taxon>Pseudonocardiaceae</taxon>
        <taxon>Crossiella</taxon>
    </lineage>
</organism>
<evidence type="ECO:0000313" key="2">
    <source>
        <dbReference type="Proteomes" id="UP001519363"/>
    </source>
</evidence>
<dbReference type="RefSeq" id="WP_086788191.1">
    <property type="nucleotide sequence ID" value="NZ_JAGIOO010000001.1"/>
</dbReference>
<dbReference type="EMBL" id="JAGIOO010000001">
    <property type="protein sequence ID" value="MBP2479529.1"/>
    <property type="molecule type" value="Genomic_DNA"/>
</dbReference>
<reference evidence="1 2" key="1">
    <citation type="submission" date="2021-03" db="EMBL/GenBank/DDBJ databases">
        <title>Sequencing the genomes of 1000 actinobacteria strains.</title>
        <authorList>
            <person name="Klenk H.-P."/>
        </authorList>
    </citation>
    <scope>NUCLEOTIDE SEQUENCE [LARGE SCALE GENOMIC DNA]</scope>
    <source>
        <strain evidence="1 2">DSM 44580</strain>
    </source>
</reference>
<evidence type="ECO:0000313" key="1">
    <source>
        <dbReference type="EMBL" id="MBP2479529.1"/>
    </source>
</evidence>
<proteinExistence type="predicted"/>
<evidence type="ECO:0008006" key="3">
    <source>
        <dbReference type="Google" id="ProtNLM"/>
    </source>
</evidence>
<name>A0ABS5ATG3_9PSEU</name>
<keyword evidence="2" id="KW-1185">Reference proteome</keyword>
<comment type="caution">
    <text evidence="1">The sequence shown here is derived from an EMBL/GenBank/DDBJ whole genome shotgun (WGS) entry which is preliminary data.</text>
</comment>
<dbReference type="Proteomes" id="UP001519363">
    <property type="component" value="Unassembled WGS sequence"/>
</dbReference>
<gene>
    <name evidence="1" type="ORF">JOF53_008401</name>
</gene>